<protein>
    <submittedName>
        <fullName evidence="1">Uncharacterized protein</fullName>
    </submittedName>
</protein>
<name>A0ABN9Y7M4_9DINO</name>
<keyword evidence="2" id="KW-1185">Reference proteome</keyword>
<gene>
    <name evidence="1" type="ORF">PCOR1329_LOCUS83268</name>
</gene>
<accession>A0ABN9Y7M4</accession>
<organism evidence="1 2">
    <name type="scientific">Prorocentrum cordatum</name>
    <dbReference type="NCBI Taxonomy" id="2364126"/>
    <lineage>
        <taxon>Eukaryota</taxon>
        <taxon>Sar</taxon>
        <taxon>Alveolata</taxon>
        <taxon>Dinophyceae</taxon>
        <taxon>Prorocentrales</taxon>
        <taxon>Prorocentraceae</taxon>
        <taxon>Prorocentrum</taxon>
    </lineage>
</organism>
<dbReference type="Proteomes" id="UP001189429">
    <property type="component" value="Unassembled WGS sequence"/>
</dbReference>
<reference evidence="1" key="1">
    <citation type="submission" date="2023-10" db="EMBL/GenBank/DDBJ databases">
        <authorList>
            <person name="Chen Y."/>
            <person name="Shah S."/>
            <person name="Dougan E. K."/>
            <person name="Thang M."/>
            <person name="Chan C."/>
        </authorList>
    </citation>
    <scope>NUCLEOTIDE SEQUENCE [LARGE SCALE GENOMIC DNA]</scope>
</reference>
<evidence type="ECO:0000313" key="1">
    <source>
        <dbReference type="EMBL" id="CAK0908643.1"/>
    </source>
</evidence>
<dbReference type="EMBL" id="CAUYUJ010022056">
    <property type="protein sequence ID" value="CAK0908643.1"/>
    <property type="molecule type" value="Genomic_DNA"/>
</dbReference>
<evidence type="ECO:0000313" key="2">
    <source>
        <dbReference type="Proteomes" id="UP001189429"/>
    </source>
</evidence>
<proteinExistence type="predicted"/>
<sequence length="180" mass="19999">MHPHRLPFRLVPRYIFARRPRPPAPPSSAVHASLGIVVWAGDFGGSERHIGSVFFLFGYLGLAWPWVRGSGPGDALNFFTFFQEPERELCSLACSNLPYPHGRAPGRAVSFSRDREGSFVASRASGGGRKRKKKQQVLNFSSQARASRTAVSGCLLCGPLLLLCVVRARWHNFQWHLVVT</sequence>
<comment type="caution">
    <text evidence="1">The sequence shown here is derived from an EMBL/GenBank/DDBJ whole genome shotgun (WGS) entry which is preliminary data.</text>
</comment>